<comment type="caution">
    <text evidence="2">The sequence shown here is derived from an EMBL/GenBank/DDBJ whole genome shotgun (WGS) entry which is preliminary data.</text>
</comment>
<accession>A0ABU8ZP42</accession>
<evidence type="ECO:0000256" key="1">
    <source>
        <dbReference type="SAM" id="MobiDB-lite"/>
    </source>
</evidence>
<dbReference type="Proteomes" id="UP001373159">
    <property type="component" value="Unassembled WGS sequence"/>
</dbReference>
<feature type="region of interest" description="Disordered" evidence="1">
    <location>
        <begin position="52"/>
        <end position="75"/>
    </location>
</feature>
<name>A0ABU8ZP42_9BIFI</name>
<sequence>MKGNIRVKESIGAFVCAVIVTLSALLVLPMTTAAAVDADDAAPDPRLTVHVVTGGGQDDSMGHLSDQDVQSDHMKPAGSGYVFKVTRLDGVKFKRFMAGLEGKDKSSFKHAARTVSDHIADYRDSSGKFFYGSTDSEGIVATKTTPSTTGVWLEGADYLPAEGLLSGGKAARFDGSASDPSFWLLSLVGKPKGVQVSMEPVLVELPIPGLEGRPAQYDVDVTPKMTIHREGGTGAVVPARRPGGGGKLAASGLGLEGPVLAIAVSAVIGLCLTGCSKTRESQRVSGGLNINE</sequence>
<evidence type="ECO:0000313" key="2">
    <source>
        <dbReference type="EMBL" id="MEK0307020.1"/>
    </source>
</evidence>
<reference evidence="2 3" key="1">
    <citation type="submission" date="2024-02" db="EMBL/GenBank/DDBJ databases">
        <title>Bifidobacterium honeyensis sp. nov., isolated from the comb honey.</title>
        <authorList>
            <person name="Liu W."/>
            <person name="Li Y."/>
        </authorList>
    </citation>
    <scope>NUCLEOTIDE SEQUENCE [LARGE SCALE GENOMIC DNA]</scope>
    <source>
        <strain evidence="2 3">IMAU50988</strain>
    </source>
</reference>
<evidence type="ECO:0008006" key="4">
    <source>
        <dbReference type="Google" id="ProtNLM"/>
    </source>
</evidence>
<dbReference type="Gene3D" id="2.60.40.10">
    <property type="entry name" value="Immunoglobulins"/>
    <property type="match status" value="1"/>
</dbReference>
<protein>
    <recommendedName>
        <fullName evidence="4">Cell surface protein</fullName>
    </recommendedName>
</protein>
<dbReference type="EMBL" id="JBANBB010000001">
    <property type="protein sequence ID" value="MEK0307020.1"/>
    <property type="molecule type" value="Genomic_DNA"/>
</dbReference>
<dbReference type="RefSeq" id="WP_340469595.1">
    <property type="nucleotide sequence ID" value="NZ_JBANBB010000001.1"/>
</dbReference>
<gene>
    <name evidence="2" type="ORF">V8P97_06040</name>
</gene>
<dbReference type="InterPro" id="IPR013783">
    <property type="entry name" value="Ig-like_fold"/>
</dbReference>
<keyword evidence="3" id="KW-1185">Reference proteome</keyword>
<organism evidence="2 3">
    <name type="scientific">Bifidobacterium favimelis</name>
    <dbReference type="NCBI Taxonomy" id="3122979"/>
    <lineage>
        <taxon>Bacteria</taxon>
        <taxon>Bacillati</taxon>
        <taxon>Actinomycetota</taxon>
        <taxon>Actinomycetes</taxon>
        <taxon>Bifidobacteriales</taxon>
        <taxon>Bifidobacteriaceae</taxon>
        <taxon>Bifidobacterium</taxon>
    </lineage>
</organism>
<evidence type="ECO:0000313" key="3">
    <source>
        <dbReference type="Proteomes" id="UP001373159"/>
    </source>
</evidence>
<proteinExistence type="predicted"/>